<dbReference type="Pfam" id="PF00188">
    <property type="entry name" value="CAP"/>
    <property type="match status" value="1"/>
</dbReference>
<evidence type="ECO:0000313" key="8">
    <source>
        <dbReference type="EMBL" id="KAL0481797.1"/>
    </source>
</evidence>
<evidence type="ECO:0000259" key="7">
    <source>
        <dbReference type="PROSITE" id="PS51695"/>
    </source>
</evidence>
<dbReference type="PANTHER" id="PTHR14218">
    <property type="entry name" value="PROTEASE S8 TRIPEPTIDYL PEPTIDASE I CLN2"/>
    <property type="match status" value="1"/>
</dbReference>
<feature type="chain" id="PRO_5043621293" description="Peptidase S53 domain-containing protein" evidence="6">
    <location>
        <begin position="19"/>
        <end position="583"/>
    </location>
</feature>
<dbReference type="Gene3D" id="3.40.33.10">
    <property type="entry name" value="CAP"/>
    <property type="match status" value="1"/>
</dbReference>
<dbReference type="InterPro" id="IPR050819">
    <property type="entry name" value="Tripeptidyl-peptidase_I"/>
</dbReference>
<evidence type="ECO:0000256" key="1">
    <source>
        <dbReference type="ARBA" id="ARBA00022670"/>
    </source>
</evidence>
<keyword evidence="6" id="KW-0732">Signal</keyword>
<comment type="caution">
    <text evidence="8">The sequence shown here is derived from an EMBL/GenBank/DDBJ whole genome shotgun (WGS) entry which is preliminary data.</text>
</comment>
<protein>
    <recommendedName>
        <fullName evidence="7">Peptidase S53 domain-containing protein</fullName>
    </recommendedName>
</protein>
<dbReference type="GO" id="GO:0004252">
    <property type="term" value="F:serine-type endopeptidase activity"/>
    <property type="evidence" value="ECO:0007669"/>
    <property type="project" value="UniProtKB-UniRule"/>
</dbReference>
<dbReference type="InterPro" id="IPR030400">
    <property type="entry name" value="Sedolisin_dom"/>
</dbReference>
<dbReference type="SMART" id="SM00198">
    <property type="entry name" value="SCP"/>
    <property type="match status" value="1"/>
</dbReference>
<organism evidence="8 9">
    <name type="scientific">Acrasis kona</name>
    <dbReference type="NCBI Taxonomy" id="1008807"/>
    <lineage>
        <taxon>Eukaryota</taxon>
        <taxon>Discoba</taxon>
        <taxon>Heterolobosea</taxon>
        <taxon>Tetramitia</taxon>
        <taxon>Eutetramitia</taxon>
        <taxon>Acrasidae</taxon>
        <taxon>Acrasis</taxon>
    </lineage>
</organism>
<feature type="active site" description="Charge relay system" evidence="4">
    <location>
        <position position="136"/>
    </location>
</feature>
<dbReference type="GO" id="GO:0005576">
    <property type="term" value="C:extracellular region"/>
    <property type="evidence" value="ECO:0007669"/>
    <property type="project" value="InterPro"/>
</dbReference>
<dbReference type="InterPro" id="IPR018244">
    <property type="entry name" value="Allrgn_V5/Tpx1_CS"/>
</dbReference>
<dbReference type="InterPro" id="IPR023828">
    <property type="entry name" value="Peptidase_S8_Ser-AS"/>
</dbReference>
<keyword evidence="2 4" id="KW-0378">Hydrolase</keyword>
<dbReference type="EMBL" id="JAOPGA020000794">
    <property type="protein sequence ID" value="KAL0481797.1"/>
    <property type="molecule type" value="Genomic_DNA"/>
</dbReference>
<dbReference type="SUPFAM" id="SSF55797">
    <property type="entry name" value="PR-1-like"/>
    <property type="match status" value="1"/>
</dbReference>
<dbReference type="InterPro" id="IPR001283">
    <property type="entry name" value="CRISP-related"/>
</dbReference>
<dbReference type="InterPro" id="IPR014044">
    <property type="entry name" value="CAP_dom"/>
</dbReference>
<keyword evidence="3 4" id="KW-0720">Serine protease</keyword>
<evidence type="ECO:0000256" key="3">
    <source>
        <dbReference type="ARBA" id="ARBA00022825"/>
    </source>
</evidence>
<dbReference type="PROSITE" id="PS01009">
    <property type="entry name" value="CRISP_1"/>
    <property type="match status" value="1"/>
</dbReference>
<dbReference type="InterPro" id="IPR036852">
    <property type="entry name" value="Peptidase_S8/S53_dom_sf"/>
</dbReference>
<comment type="caution">
    <text evidence="4">Lacks conserved residue(s) required for the propagation of feature annotation.</text>
</comment>
<dbReference type="InterPro" id="IPR035940">
    <property type="entry name" value="CAP_sf"/>
</dbReference>
<feature type="active site" description="Charge relay system" evidence="4">
    <location>
        <position position="318"/>
    </location>
</feature>
<evidence type="ECO:0000313" key="9">
    <source>
        <dbReference type="Proteomes" id="UP001431209"/>
    </source>
</evidence>
<dbReference type="CDD" id="cd04056">
    <property type="entry name" value="Peptidases_S53"/>
    <property type="match status" value="1"/>
</dbReference>
<proteinExistence type="predicted"/>
<dbReference type="GO" id="GO:0008240">
    <property type="term" value="F:tripeptidyl-peptidase activity"/>
    <property type="evidence" value="ECO:0007669"/>
    <property type="project" value="TreeGrafter"/>
</dbReference>
<reference evidence="8 9" key="1">
    <citation type="submission" date="2024-03" db="EMBL/GenBank/DDBJ databases">
        <title>The Acrasis kona genome and developmental transcriptomes reveal deep origins of eukaryotic multicellular pathways.</title>
        <authorList>
            <person name="Sheikh S."/>
            <person name="Fu C.-J."/>
            <person name="Brown M.W."/>
            <person name="Baldauf S.L."/>
        </authorList>
    </citation>
    <scope>NUCLEOTIDE SEQUENCE [LARGE SCALE GENOMIC DNA]</scope>
    <source>
        <strain evidence="8 9">ATCC MYA-3509</strain>
    </source>
</reference>
<dbReference type="Proteomes" id="UP001431209">
    <property type="component" value="Unassembled WGS sequence"/>
</dbReference>
<name>A0AAW2YXJ1_9EUKA</name>
<feature type="active site" description="Charge relay system" evidence="4">
    <location>
        <position position="140"/>
    </location>
</feature>
<evidence type="ECO:0000256" key="4">
    <source>
        <dbReference type="PROSITE-ProRule" id="PRU01032"/>
    </source>
</evidence>
<accession>A0AAW2YXJ1</accession>
<evidence type="ECO:0000256" key="5">
    <source>
        <dbReference type="SAM" id="MobiDB-lite"/>
    </source>
</evidence>
<feature type="compositionally biased region" description="Low complexity" evidence="5">
    <location>
        <begin position="381"/>
        <end position="405"/>
    </location>
</feature>
<keyword evidence="9" id="KW-1185">Reference proteome</keyword>
<keyword evidence="1 4" id="KW-0645">Protease</keyword>
<dbReference type="PROSITE" id="PS00138">
    <property type="entry name" value="SUBTILASE_SER"/>
    <property type="match status" value="1"/>
</dbReference>
<feature type="region of interest" description="Disordered" evidence="5">
    <location>
        <begin position="378"/>
        <end position="405"/>
    </location>
</feature>
<evidence type="ECO:0000256" key="2">
    <source>
        <dbReference type="ARBA" id="ARBA00022801"/>
    </source>
</evidence>
<evidence type="ECO:0000256" key="6">
    <source>
        <dbReference type="SAM" id="SignalP"/>
    </source>
</evidence>
<dbReference type="SUPFAM" id="SSF52743">
    <property type="entry name" value="Subtilisin-like"/>
    <property type="match status" value="1"/>
</dbReference>
<dbReference type="FunFam" id="3.40.33.10:FF:000004">
    <property type="entry name" value="CAP, cysteine-rich secretory protein, antigen 5"/>
    <property type="match status" value="1"/>
</dbReference>
<dbReference type="Gene3D" id="3.40.50.200">
    <property type="entry name" value="Peptidase S8/S53 domain"/>
    <property type="match status" value="1"/>
</dbReference>
<dbReference type="GO" id="GO:0006508">
    <property type="term" value="P:proteolysis"/>
    <property type="evidence" value="ECO:0007669"/>
    <property type="project" value="UniProtKB-KW"/>
</dbReference>
<dbReference type="AlphaFoldDB" id="A0AAW2YXJ1"/>
<dbReference type="PRINTS" id="PR00837">
    <property type="entry name" value="V5TPXLIKE"/>
</dbReference>
<gene>
    <name evidence="8" type="ORF">AKO1_010588</name>
</gene>
<sequence length="583" mass="62142">MRTTVLLVIIFLATFATSMRFIRAPVPTRTTEARPFIVYSDTTIDPNDRTRSPTASYLTPSQLRSVYNLPTSPTAGSGKTIGIVVAFGASTIESDFAYFNNYFNLPECTSANGCFRKVNQTGGSLYPADDSGWSQETALDVEWAHVVAPGARILLVVANSAYSNDLSVAISYAADNSDYVSMSFGSIENARVTYESCFTKSTASFFAATGDDGAQPGVSYPSTSPQVVAVGGTTIYRDNGVFSREDAWRGSGGGCSKVFNAPNFQTSNPNYSSFNCSGLRTVPDASYLADPSSGVLVYSTSQSSCTSGNCFYIVGGTSLATPLFAARAAVRGDVVKPSYLYQNNIIYRDITSGSNGFSARAGLDQVTGLGSWIGDYGQSGTTTASPPTTTTTATPTTTRTPTTTNSLTTRVGVATTTTTPTTTASSSVINRFTTQEITSIVNAHNQIRTGVGLTELVSWSTTVEDFAVSYASQCKSNGQLMAHNQNRYLADGTYVGENIFASTSRGTLTGVEAVNSWGSEKTYYNYTSNTCQSGQQCGHYTQIVWRTSINIGCARVKCSNIQYGNTILCDYSPGGNYVGRKPY</sequence>
<feature type="domain" description="Peptidase S53" evidence="7">
    <location>
        <begin position="57"/>
        <end position="399"/>
    </location>
</feature>
<dbReference type="PROSITE" id="PS51695">
    <property type="entry name" value="SEDOLISIN"/>
    <property type="match status" value="1"/>
</dbReference>
<feature type="signal peptide" evidence="6">
    <location>
        <begin position="1"/>
        <end position="18"/>
    </location>
</feature>
<dbReference type="PANTHER" id="PTHR14218:SF15">
    <property type="entry name" value="TRIPEPTIDYL-PEPTIDASE 1"/>
    <property type="match status" value="1"/>
</dbReference>